<evidence type="ECO:0000313" key="2">
    <source>
        <dbReference type="EMBL" id="NMH88671.1"/>
    </source>
</evidence>
<sequence>MKSIVFKSATEITKLIRDRKVSCVEVVKQFLDHIEKYNKTIHAVTDIKDYNDIVLEAKTKDVLLSNGKVLGPLHGLPITVKDTFNVMGLVTSNGSPKLKRNIAVSDAELIKRLKNAGAIIIGKTNLALHALDWQLINSRFGHTNNPYNLNCVVGGSSGGSAAAIASGFTALELGTDSGGSIRVPAHFCGVCGIRTTESALSSKDSMETPNMPQLGRHLTSHGPLARNVGDLILAMEVLWENDQQFLDNPPIDFKQFKYEEGKLKIAYAPTLDGLYLDEAYNEVYMSFLDKVRRSRHELVQSQPSYSSNTLIDLWGRMTGFDLGIIKNEMLLRGLTSYLSIKFKYKDTQWARGVRQGVKSSCKDYVEALHLKEAISESFTRFFCKYDVWLTPVAMVPAFKHQKTGEPFKIDGRKVPYTKAFIPFNFPSAIPGHPIVVIPIGTTKEGLPVGIQIHGRKWHDYKLLQIAKELEMLTNGFKIPEMFKP</sequence>
<dbReference type="InterPro" id="IPR023631">
    <property type="entry name" value="Amidase_dom"/>
</dbReference>
<accession>A0ABX1RZZ8</accession>
<evidence type="ECO:0000259" key="1">
    <source>
        <dbReference type="Pfam" id="PF01425"/>
    </source>
</evidence>
<dbReference type="Pfam" id="PF01425">
    <property type="entry name" value="Amidase"/>
    <property type="match status" value="1"/>
</dbReference>
<dbReference type="InterPro" id="IPR036928">
    <property type="entry name" value="AS_sf"/>
</dbReference>
<evidence type="ECO:0000313" key="3">
    <source>
        <dbReference type="Proteomes" id="UP000746690"/>
    </source>
</evidence>
<keyword evidence="3" id="KW-1185">Reference proteome</keyword>
<reference evidence="2 3" key="1">
    <citation type="submission" date="2020-04" db="EMBL/GenBank/DDBJ databases">
        <title>A Flavivirga sp. nov.</title>
        <authorList>
            <person name="Sun X."/>
        </authorList>
    </citation>
    <scope>NUCLEOTIDE SEQUENCE [LARGE SCALE GENOMIC DNA]</scope>
    <source>
        <strain evidence="2 3">Y03</strain>
    </source>
</reference>
<feature type="domain" description="Amidase" evidence="1">
    <location>
        <begin position="25"/>
        <end position="463"/>
    </location>
</feature>
<comment type="caution">
    <text evidence="2">The sequence shown here is derived from an EMBL/GenBank/DDBJ whole genome shotgun (WGS) entry which is preliminary data.</text>
</comment>
<dbReference type="RefSeq" id="WP_169674869.1">
    <property type="nucleotide sequence ID" value="NZ_JABBHF010000008.1"/>
</dbReference>
<dbReference type="Gene3D" id="3.90.1300.10">
    <property type="entry name" value="Amidase signature (AS) domain"/>
    <property type="match status" value="1"/>
</dbReference>
<dbReference type="PANTHER" id="PTHR43372">
    <property type="entry name" value="FATTY-ACID AMIDE HYDROLASE"/>
    <property type="match status" value="1"/>
</dbReference>
<gene>
    <name evidence="2" type="ORF">HHX25_14255</name>
</gene>
<dbReference type="PANTHER" id="PTHR43372:SF4">
    <property type="entry name" value="FATTY-ACID AMIDE HYDROLASE 2"/>
    <property type="match status" value="1"/>
</dbReference>
<dbReference type="SUPFAM" id="SSF75304">
    <property type="entry name" value="Amidase signature (AS) enzymes"/>
    <property type="match status" value="1"/>
</dbReference>
<dbReference type="Proteomes" id="UP000746690">
    <property type="component" value="Unassembled WGS sequence"/>
</dbReference>
<dbReference type="InterPro" id="IPR052739">
    <property type="entry name" value="FAAH2"/>
</dbReference>
<name>A0ABX1RZZ8_9FLAO</name>
<proteinExistence type="predicted"/>
<dbReference type="EMBL" id="JABBHF010000008">
    <property type="protein sequence ID" value="NMH88671.1"/>
    <property type="molecule type" value="Genomic_DNA"/>
</dbReference>
<protein>
    <submittedName>
        <fullName evidence="2">Amidase</fullName>
    </submittedName>
</protein>
<organism evidence="2 3">
    <name type="scientific">Flavivirga algicola</name>
    <dbReference type="NCBI Taxonomy" id="2729136"/>
    <lineage>
        <taxon>Bacteria</taxon>
        <taxon>Pseudomonadati</taxon>
        <taxon>Bacteroidota</taxon>
        <taxon>Flavobacteriia</taxon>
        <taxon>Flavobacteriales</taxon>
        <taxon>Flavobacteriaceae</taxon>
        <taxon>Flavivirga</taxon>
    </lineage>
</organism>